<accession>A0A3B0ACB7</accession>
<evidence type="ECO:0000313" key="2">
    <source>
        <dbReference type="Proteomes" id="UP000279968"/>
    </source>
</evidence>
<comment type="caution">
    <text evidence="1">The sequence shown here is derived from an EMBL/GenBank/DDBJ whole genome shotgun (WGS) entry which is preliminary data.</text>
</comment>
<evidence type="ECO:0000313" key="1">
    <source>
        <dbReference type="EMBL" id="RKN58185.1"/>
    </source>
</evidence>
<sequence length="141" mass="14871">MKRPYAARRSRRSYAANQSGAGARVVPQCLKGDVEVAKFLLKSTYTLDGVKGLAKDGGSKRAEIATKAIEAAGGRVESLCFGLGEHDTYVVCDLPDHKTAAALAIAIRAAGGVDTRVVPLLTPQEVDEAVQKQMSYQPPGA</sequence>
<dbReference type="EMBL" id="RBAN01000001">
    <property type="protein sequence ID" value="RKN58185.1"/>
    <property type="molecule type" value="Genomic_DNA"/>
</dbReference>
<gene>
    <name evidence="1" type="ORF">D7193_06245</name>
</gene>
<proteinExistence type="predicted"/>
<name>A0A3B0ACB7_9ACTN</name>
<organism evidence="1 2">
    <name type="scientific">Micromonospora costi</name>
    <dbReference type="NCBI Taxonomy" id="1530042"/>
    <lineage>
        <taxon>Bacteria</taxon>
        <taxon>Bacillati</taxon>
        <taxon>Actinomycetota</taxon>
        <taxon>Actinomycetes</taxon>
        <taxon>Micromonosporales</taxon>
        <taxon>Micromonosporaceae</taxon>
        <taxon>Micromonospora</taxon>
    </lineage>
</organism>
<dbReference type="AlphaFoldDB" id="A0A3B0ACB7"/>
<protein>
    <submittedName>
        <fullName evidence="1">GYD domain-containing protein</fullName>
    </submittedName>
</protein>
<dbReference type="InterPro" id="IPR014845">
    <property type="entry name" value="GYD/TTHA1554"/>
</dbReference>
<reference evidence="1 2" key="1">
    <citation type="journal article" date="2015" name="Int. J. Syst. Evol. Microbiol.">
        <title>Micromonospora costi sp. nov., isolated from a leaf of Costus speciosus.</title>
        <authorList>
            <person name="Thawai C."/>
        </authorList>
    </citation>
    <scope>NUCLEOTIDE SEQUENCE [LARGE SCALE GENOMIC DNA]</scope>
    <source>
        <strain evidence="1 2">CS1-12</strain>
    </source>
</reference>
<dbReference type="OrthoDB" id="9796147at2"/>
<dbReference type="Proteomes" id="UP000279968">
    <property type="component" value="Unassembled WGS sequence"/>
</dbReference>
<dbReference type="Pfam" id="PF08734">
    <property type="entry name" value="GYD"/>
    <property type="match status" value="1"/>
</dbReference>
<keyword evidence="2" id="KW-1185">Reference proteome</keyword>